<gene>
    <name evidence="1" type="ORF">FA09DRAFT_330300</name>
</gene>
<dbReference type="OrthoDB" id="3353894at2759"/>
<accession>A0A316ZBQ4</accession>
<dbReference type="AlphaFoldDB" id="A0A316ZBQ4"/>
<organism evidence="1 2">
    <name type="scientific">Tilletiopsis washingtonensis</name>
    <dbReference type="NCBI Taxonomy" id="58919"/>
    <lineage>
        <taxon>Eukaryota</taxon>
        <taxon>Fungi</taxon>
        <taxon>Dikarya</taxon>
        <taxon>Basidiomycota</taxon>
        <taxon>Ustilaginomycotina</taxon>
        <taxon>Exobasidiomycetes</taxon>
        <taxon>Entylomatales</taxon>
        <taxon>Entylomatales incertae sedis</taxon>
        <taxon>Tilletiopsis</taxon>
    </lineage>
</organism>
<dbReference type="RefSeq" id="XP_025597912.1">
    <property type="nucleotide sequence ID" value="XM_025742548.1"/>
</dbReference>
<keyword evidence="2" id="KW-1185">Reference proteome</keyword>
<dbReference type="Proteomes" id="UP000245946">
    <property type="component" value="Unassembled WGS sequence"/>
</dbReference>
<evidence type="ECO:0000313" key="1">
    <source>
        <dbReference type="EMBL" id="PWN97633.1"/>
    </source>
</evidence>
<protein>
    <submittedName>
        <fullName evidence="1">Uncharacterized protein</fullName>
    </submittedName>
</protein>
<evidence type="ECO:0000313" key="2">
    <source>
        <dbReference type="Proteomes" id="UP000245946"/>
    </source>
</evidence>
<reference evidence="1 2" key="1">
    <citation type="journal article" date="2018" name="Mol. Biol. Evol.">
        <title>Broad Genomic Sampling Reveals a Smut Pathogenic Ancestry of the Fungal Clade Ustilaginomycotina.</title>
        <authorList>
            <person name="Kijpornyongpan T."/>
            <person name="Mondo S.J."/>
            <person name="Barry K."/>
            <person name="Sandor L."/>
            <person name="Lee J."/>
            <person name="Lipzen A."/>
            <person name="Pangilinan J."/>
            <person name="LaButti K."/>
            <person name="Hainaut M."/>
            <person name="Henrissat B."/>
            <person name="Grigoriev I.V."/>
            <person name="Spatafora J.W."/>
            <person name="Aime M.C."/>
        </authorList>
    </citation>
    <scope>NUCLEOTIDE SEQUENCE [LARGE SCALE GENOMIC DNA]</scope>
    <source>
        <strain evidence="1 2">MCA 4186</strain>
    </source>
</reference>
<dbReference type="GeneID" id="37270092"/>
<proteinExistence type="predicted"/>
<sequence length="271" mass="29310">MSAPEPVFLSHFLRLALPPLKAHPFPPEFQQKLEPAPPLAADVALAPWSEGSGAEALSFRAAVARDLEALPDVEAYQHLLPPPAFRDGDLPEATMLPTVHFWAIINAWQPMMRVYNLEEEIGFGGHDASGSVRGPLHVGDHLPLHEAQRVPRQLVFRRSAPEKILAPVVVAAPWTLSLAALPELVTKHASAKQLEAAAAQEPAARALADTLAYMQSTGASFALLTTYEHFVFLRSGAQGEVQVSEPIAAGDKDVTVYAAMWMWGRDVAKAA</sequence>
<dbReference type="EMBL" id="KZ819294">
    <property type="protein sequence ID" value="PWN97633.1"/>
    <property type="molecule type" value="Genomic_DNA"/>
</dbReference>
<name>A0A316ZBQ4_9BASI</name>